<organism evidence="1 2">
    <name type="scientific">Hypoxylon rubiginosum</name>
    <dbReference type="NCBI Taxonomy" id="110542"/>
    <lineage>
        <taxon>Eukaryota</taxon>
        <taxon>Fungi</taxon>
        <taxon>Dikarya</taxon>
        <taxon>Ascomycota</taxon>
        <taxon>Pezizomycotina</taxon>
        <taxon>Sordariomycetes</taxon>
        <taxon>Xylariomycetidae</taxon>
        <taxon>Xylariales</taxon>
        <taxon>Hypoxylaceae</taxon>
        <taxon>Hypoxylon</taxon>
    </lineage>
</organism>
<sequence>MVRLLKYASAGALLAATVNATYVTSSTSSYEEEDECETESYSATSAPYPTATS</sequence>
<keyword evidence="2" id="KW-1185">Reference proteome</keyword>
<comment type="caution">
    <text evidence="1">The sequence shown here is derived from an EMBL/GenBank/DDBJ whole genome shotgun (WGS) entry which is preliminary data.</text>
</comment>
<evidence type="ECO:0000313" key="2">
    <source>
        <dbReference type="Proteomes" id="UP001497680"/>
    </source>
</evidence>
<name>A0ACC0DL21_9PEZI</name>
<gene>
    <name evidence="1" type="ORF">F4821DRAFT_222889</name>
</gene>
<dbReference type="Proteomes" id="UP001497680">
    <property type="component" value="Unassembled WGS sequence"/>
</dbReference>
<proteinExistence type="predicted"/>
<evidence type="ECO:0000313" key="1">
    <source>
        <dbReference type="EMBL" id="KAI6093403.1"/>
    </source>
</evidence>
<protein>
    <submittedName>
        <fullName evidence="1">Uncharacterized protein</fullName>
    </submittedName>
</protein>
<reference evidence="1 2" key="1">
    <citation type="journal article" date="2022" name="New Phytol.">
        <title>Ecological generalism drives hyperdiversity of secondary metabolite gene clusters in xylarialean endophytes.</title>
        <authorList>
            <person name="Franco M.E.E."/>
            <person name="Wisecaver J.H."/>
            <person name="Arnold A.E."/>
            <person name="Ju Y.M."/>
            <person name="Slot J.C."/>
            <person name="Ahrendt S."/>
            <person name="Moore L.P."/>
            <person name="Eastman K.E."/>
            <person name="Scott K."/>
            <person name="Konkel Z."/>
            <person name="Mondo S.J."/>
            <person name="Kuo A."/>
            <person name="Hayes R.D."/>
            <person name="Haridas S."/>
            <person name="Andreopoulos B."/>
            <person name="Riley R."/>
            <person name="LaButti K."/>
            <person name="Pangilinan J."/>
            <person name="Lipzen A."/>
            <person name="Amirebrahimi M."/>
            <person name="Yan J."/>
            <person name="Adam C."/>
            <person name="Keymanesh K."/>
            <person name="Ng V."/>
            <person name="Louie K."/>
            <person name="Northen T."/>
            <person name="Drula E."/>
            <person name="Henrissat B."/>
            <person name="Hsieh H.M."/>
            <person name="Youens-Clark K."/>
            <person name="Lutzoni F."/>
            <person name="Miadlikowska J."/>
            <person name="Eastwood D.C."/>
            <person name="Hamelin R.C."/>
            <person name="Grigoriev I.V."/>
            <person name="U'Ren J.M."/>
        </authorList>
    </citation>
    <scope>NUCLEOTIDE SEQUENCE [LARGE SCALE GENOMIC DNA]</scope>
    <source>
        <strain evidence="1 2">ER1909</strain>
    </source>
</reference>
<feature type="non-terminal residue" evidence="1">
    <location>
        <position position="53"/>
    </location>
</feature>
<accession>A0ACC0DL21</accession>
<dbReference type="EMBL" id="MU394281">
    <property type="protein sequence ID" value="KAI6093403.1"/>
    <property type="molecule type" value="Genomic_DNA"/>
</dbReference>